<dbReference type="OrthoDB" id="1682325at2"/>
<keyword evidence="3" id="KW-1185">Reference proteome</keyword>
<accession>A0A6N6MZI6</accession>
<feature type="domain" description="Cupin type-2" evidence="1">
    <location>
        <begin position="45"/>
        <end position="102"/>
    </location>
</feature>
<evidence type="ECO:0000313" key="3">
    <source>
        <dbReference type="Proteomes" id="UP000438699"/>
    </source>
</evidence>
<protein>
    <submittedName>
        <fullName evidence="2">Cupin domain-containing protein</fullName>
    </submittedName>
</protein>
<organism evidence="2 3">
    <name type="scientific">Pseudodesulfovibrio senegalensis</name>
    <dbReference type="NCBI Taxonomy" id="1721087"/>
    <lineage>
        <taxon>Bacteria</taxon>
        <taxon>Pseudomonadati</taxon>
        <taxon>Thermodesulfobacteriota</taxon>
        <taxon>Desulfovibrionia</taxon>
        <taxon>Desulfovibrionales</taxon>
        <taxon>Desulfovibrionaceae</taxon>
    </lineage>
</organism>
<dbReference type="SUPFAM" id="SSF51182">
    <property type="entry name" value="RmlC-like cupins"/>
    <property type="match status" value="1"/>
</dbReference>
<comment type="caution">
    <text evidence="2">The sequence shown here is derived from an EMBL/GenBank/DDBJ whole genome shotgun (WGS) entry which is preliminary data.</text>
</comment>
<dbReference type="AlphaFoldDB" id="A0A6N6MZI6"/>
<dbReference type="EMBL" id="WAIE01000008">
    <property type="protein sequence ID" value="KAB1439135.1"/>
    <property type="molecule type" value="Genomic_DNA"/>
</dbReference>
<gene>
    <name evidence="2" type="ORF">F8A88_14615</name>
</gene>
<proteinExistence type="predicted"/>
<sequence>MSASIFTHLDDNHPGPWNPHPAFTGVSLKATLCGADTNNAFSAHLVRIDPGCVIGMHTHETQCELHEVAEGSGQCVLAGEVLDYAPGVSAVMPVGAAHEVRAGKNGLKILAKFVPPLV</sequence>
<dbReference type="RefSeq" id="WP_151151920.1">
    <property type="nucleotide sequence ID" value="NZ_WAIE01000008.1"/>
</dbReference>
<evidence type="ECO:0000259" key="1">
    <source>
        <dbReference type="Pfam" id="PF07883"/>
    </source>
</evidence>
<name>A0A6N6MZI6_9BACT</name>
<dbReference type="InterPro" id="IPR014710">
    <property type="entry name" value="RmlC-like_jellyroll"/>
</dbReference>
<reference evidence="2 3" key="1">
    <citation type="journal article" date="2017" name="Int. J. Syst. Evol. Microbiol.">
        <title>Desulfovibrio senegalensis sp. nov., a mesophilic sulfate reducer isolated from marine sediment.</title>
        <authorList>
            <person name="Thioye A."/>
            <person name="Gam Z.B.A."/>
            <person name="Mbengue M."/>
            <person name="Cayol J.L."/>
            <person name="Joseph-Bartoli M."/>
            <person name="Toure-Kane C."/>
            <person name="Labat M."/>
        </authorList>
    </citation>
    <scope>NUCLEOTIDE SEQUENCE [LARGE SCALE GENOMIC DNA]</scope>
    <source>
        <strain evidence="2 3">DSM 101509</strain>
    </source>
</reference>
<dbReference type="InterPro" id="IPR013096">
    <property type="entry name" value="Cupin_2"/>
</dbReference>
<dbReference type="Proteomes" id="UP000438699">
    <property type="component" value="Unassembled WGS sequence"/>
</dbReference>
<dbReference type="Pfam" id="PF07883">
    <property type="entry name" value="Cupin_2"/>
    <property type="match status" value="1"/>
</dbReference>
<dbReference type="InterPro" id="IPR011051">
    <property type="entry name" value="RmlC_Cupin_sf"/>
</dbReference>
<evidence type="ECO:0000313" key="2">
    <source>
        <dbReference type="EMBL" id="KAB1439135.1"/>
    </source>
</evidence>
<dbReference type="Gene3D" id="2.60.120.10">
    <property type="entry name" value="Jelly Rolls"/>
    <property type="match status" value="1"/>
</dbReference>